<dbReference type="RefSeq" id="WP_061276846.1">
    <property type="nucleotide sequence ID" value="NZ_CP023525.1"/>
</dbReference>
<sequence>MHIYNVKTLSVSHATVIISVAYDDFTHHFESLTGQFDEARIRSVSTEDIAGEIAKMEGEEGFMIFGKQKHGALFPVSEERKKACRYYIGNPLILSSMNQYDIRAGLSAPLTVLMYEVDKSALAVEFDLPTSIFGSYNVPEITVVGEVLHARLLRLIDKTTKQVKQSRSSKTMH</sequence>
<dbReference type="EMBL" id="UAVU01000003">
    <property type="protein sequence ID" value="SQA96561.1"/>
    <property type="molecule type" value="Genomic_DNA"/>
</dbReference>
<dbReference type="EMBL" id="CP023525">
    <property type="protein sequence ID" value="ATF93556.1"/>
    <property type="molecule type" value="Genomic_DNA"/>
</dbReference>
<evidence type="ECO:0000313" key="2">
    <source>
        <dbReference type="EMBL" id="SQA96561.1"/>
    </source>
</evidence>
<evidence type="ECO:0000313" key="4">
    <source>
        <dbReference type="Proteomes" id="UP000251197"/>
    </source>
</evidence>
<reference evidence="1 3" key="1">
    <citation type="submission" date="2017-09" db="EMBL/GenBank/DDBJ databases">
        <title>FDA dAtabase for Regulatory Grade micrObial Sequences (FDA-ARGOS): Supporting development and validation of Infectious Disease Dx tests.</title>
        <authorList>
            <person name="Minogue T."/>
            <person name="Wolcott M."/>
            <person name="Wasieloski L."/>
            <person name="Aguilar W."/>
            <person name="Moore D."/>
            <person name="Tallon L."/>
            <person name="Sadzewicz L."/>
            <person name="Ott S."/>
            <person name="Zhao X."/>
            <person name="Nagaraj S."/>
            <person name="Vavikolanu K."/>
            <person name="Aluvathingal J."/>
            <person name="Nadendla S."/>
            <person name="Sichtig H."/>
        </authorList>
    </citation>
    <scope>NUCLEOTIDE SEQUENCE [LARGE SCALE GENOMIC DNA]</scope>
    <source>
        <strain evidence="1 3">FDAARGOS_392</strain>
    </source>
</reference>
<dbReference type="Gene3D" id="3.30.310.70">
    <property type="entry name" value="TT1751-like domain"/>
    <property type="match status" value="1"/>
</dbReference>
<dbReference type="SUPFAM" id="SSF103247">
    <property type="entry name" value="TT1751-like"/>
    <property type="match status" value="1"/>
</dbReference>
<accession>A0A291E0Y6</accession>
<dbReference type="InterPro" id="IPR005180">
    <property type="entry name" value="DUF302"/>
</dbReference>
<dbReference type="CDD" id="cd14797">
    <property type="entry name" value="DUF302"/>
    <property type="match status" value="1"/>
</dbReference>
<name>A0A291E0Y6_9ENTR</name>
<evidence type="ECO:0000313" key="3">
    <source>
        <dbReference type="Proteomes" id="UP000217979"/>
    </source>
</evidence>
<protein>
    <recommendedName>
        <fullName evidence="5">DUF302 domain-containing protein</fullName>
    </recommendedName>
</protein>
<organism evidence="1 3">
    <name type="scientific">Cedecea neteri</name>
    <dbReference type="NCBI Taxonomy" id="158822"/>
    <lineage>
        <taxon>Bacteria</taxon>
        <taxon>Pseudomonadati</taxon>
        <taxon>Pseudomonadota</taxon>
        <taxon>Gammaproteobacteria</taxon>
        <taxon>Enterobacterales</taxon>
        <taxon>Enterobacteriaceae</taxon>
        <taxon>Cedecea</taxon>
    </lineage>
</organism>
<dbReference type="AlphaFoldDB" id="A0A291E0Y6"/>
<dbReference type="InterPro" id="IPR035923">
    <property type="entry name" value="TT1751-like_sf"/>
</dbReference>
<evidence type="ECO:0000313" key="1">
    <source>
        <dbReference type="EMBL" id="ATF93556.1"/>
    </source>
</evidence>
<dbReference type="Proteomes" id="UP000251197">
    <property type="component" value="Unassembled WGS sequence"/>
</dbReference>
<reference evidence="2 4" key="2">
    <citation type="submission" date="2018-06" db="EMBL/GenBank/DDBJ databases">
        <authorList>
            <consortium name="Pathogen Informatics"/>
            <person name="Doyle S."/>
        </authorList>
    </citation>
    <scope>NUCLEOTIDE SEQUENCE [LARGE SCALE GENOMIC DNA]</scope>
    <source>
        <strain evidence="2 4">NCTC12120</strain>
    </source>
</reference>
<proteinExistence type="predicted"/>
<gene>
    <name evidence="1" type="ORF">CO704_16270</name>
    <name evidence="2" type="ORF">NCTC12120_00317</name>
</gene>
<dbReference type="Proteomes" id="UP000217979">
    <property type="component" value="Chromosome"/>
</dbReference>
<evidence type="ECO:0008006" key="5">
    <source>
        <dbReference type="Google" id="ProtNLM"/>
    </source>
</evidence>